<organism evidence="3 4">
    <name type="scientific">Brevundimonas faecalis</name>
    <dbReference type="NCBI Taxonomy" id="947378"/>
    <lineage>
        <taxon>Bacteria</taxon>
        <taxon>Pseudomonadati</taxon>
        <taxon>Pseudomonadota</taxon>
        <taxon>Alphaproteobacteria</taxon>
        <taxon>Caulobacterales</taxon>
        <taxon>Caulobacteraceae</taxon>
        <taxon>Brevundimonas</taxon>
    </lineage>
</organism>
<name>A0ABV2R879_9CAUL</name>
<dbReference type="Proteomes" id="UP001549313">
    <property type="component" value="Unassembled WGS sequence"/>
</dbReference>
<gene>
    <name evidence="3" type="ORF">ABIE19_000702</name>
</gene>
<keyword evidence="2" id="KW-0732">Signal</keyword>
<dbReference type="Gene3D" id="1.25.40.10">
    <property type="entry name" value="Tetratricopeptide repeat domain"/>
    <property type="match status" value="1"/>
</dbReference>
<reference evidence="3 4" key="1">
    <citation type="submission" date="2024-06" db="EMBL/GenBank/DDBJ databases">
        <title>Sorghum-associated microbial communities from plants grown in Nebraska, USA.</title>
        <authorList>
            <person name="Schachtman D."/>
        </authorList>
    </citation>
    <scope>NUCLEOTIDE SEQUENCE [LARGE SCALE GENOMIC DNA]</scope>
    <source>
        <strain evidence="3 4">2814</strain>
    </source>
</reference>
<evidence type="ECO:0000256" key="1">
    <source>
        <dbReference type="SAM" id="MobiDB-lite"/>
    </source>
</evidence>
<feature type="compositionally biased region" description="Basic and acidic residues" evidence="1">
    <location>
        <begin position="491"/>
        <end position="500"/>
    </location>
</feature>
<evidence type="ECO:0000313" key="4">
    <source>
        <dbReference type="Proteomes" id="UP001549313"/>
    </source>
</evidence>
<sequence length="508" mass="56836">MTRLRLAALALSALTMLAATPALAEWRRAESPRFIVYSDGDERSLRDSVLQLELYENALRSLHGMNPNAASRQKIAIYLVRGHADLKTVAPNLRDEVAGFYQATDDEIFAMAIRERRNMETLLHEYAHHFMIGSFATGFPAWFVEGYAEYFSGAELQPSRMVVGDVNRGRADWLNYNQWLPLNLILTRRPFEFQDPKAVSMYYAQSWLLTHWFVASPERMPMLYAYIGNLRRGMEAIPAMEAATGMTLAQLERQQQAYIRQRLAIKIITSDQFTRPEISVSVLPRSEGDLLLANLRLSSASSEDAALLADIRQKAAAYSGERAGDLLLARAELKLGDKAQARLILERMQAATPDDVDVLRLLGETLTSLAQQPDGDMELLRQGRSHLAKAYQLNPDDYRTLTLLAETRRGAENFPSDNDVETLLAALELAPQAAGVRLFTAQARAQRQEHVEAITLLQPLAASPHPDRAALMARALIERYHAELSASESPNKVEKSEKEAQAPSDAME</sequence>
<feature type="chain" id="PRO_5047340275" description="DUF1570 domain-containing protein" evidence="2">
    <location>
        <begin position="25"/>
        <end position="508"/>
    </location>
</feature>
<proteinExistence type="predicted"/>
<dbReference type="EMBL" id="JBEPTF010000001">
    <property type="protein sequence ID" value="MET4682793.1"/>
    <property type="molecule type" value="Genomic_DNA"/>
</dbReference>
<dbReference type="InterPro" id="IPR011990">
    <property type="entry name" value="TPR-like_helical_dom_sf"/>
</dbReference>
<evidence type="ECO:0000256" key="2">
    <source>
        <dbReference type="SAM" id="SignalP"/>
    </source>
</evidence>
<feature type="signal peptide" evidence="2">
    <location>
        <begin position="1"/>
        <end position="24"/>
    </location>
</feature>
<evidence type="ECO:0000313" key="3">
    <source>
        <dbReference type="EMBL" id="MET4682793.1"/>
    </source>
</evidence>
<dbReference type="SUPFAM" id="SSF48452">
    <property type="entry name" value="TPR-like"/>
    <property type="match status" value="1"/>
</dbReference>
<dbReference type="RefSeq" id="WP_354087731.1">
    <property type="nucleotide sequence ID" value="NZ_JBEPTF010000001.1"/>
</dbReference>
<protein>
    <recommendedName>
        <fullName evidence="5">DUF1570 domain-containing protein</fullName>
    </recommendedName>
</protein>
<feature type="region of interest" description="Disordered" evidence="1">
    <location>
        <begin position="484"/>
        <end position="508"/>
    </location>
</feature>
<comment type="caution">
    <text evidence="3">The sequence shown here is derived from an EMBL/GenBank/DDBJ whole genome shotgun (WGS) entry which is preliminary data.</text>
</comment>
<evidence type="ECO:0008006" key="5">
    <source>
        <dbReference type="Google" id="ProtNLM"/>
    </source>
</evidence>
<keyword evidence="4" id="KW-1185">Reference proteome</keyword>
<accession>A0ABV2R879</accession>